<gene>
    <name evidence="1" type="ORF">METZ01_LOCUS352749</name>
</gene>
<dbReference type="Pfam" id="PF00300">
    <property type="entry name" value="His_Phos_1"/>
    <property type="match status" value="1"/>
</dbReference>
<feature type="non-terminal residue" evidence="1">
    <location>
        <position position="118"/>
    </location>
</feature>
<dbReference type="InterPro" id="IPR013078">
    <property type="entry name" value="His_Pase_superF_clade-1"/>
</dbReference>
<dbReference type="EMBL" id="UINC01123427">
    <property type="protein sequence ID" value="SVC99895.1"/>
    <property type="molecule type" value="Genomic_DNA"/>
</dbReference>
<dbReference type="AlphaFoldDB" id="A0A382RRV9"/>
<evidence type="ECO:0008006" key="2">
    <source>
        <dbReference type="Google" id="ProtNLM"/>
    </source>
</evidence>
<accession>A0A382RRV9</accession>
<dbReference type="Gene3D" id="3.40.50.1240">
    <property type="entry name" value="Phosphoglycerate mutase-like"/>
    <property type="match status" value="1"/>
</dbReference>
<protein>
    <recommendedName>
        <fullName evidence="2">Histidine phosphatase family protein</fullName>
    </recommendedName>
</protein>
<name>A0A382RRV9_9ZZZZ</name>
<proteinExistence type="predicted"/>
<evidence type="ECO:0000313" key="1">
    <source>
        <dbReference type="EMBL" id="SVC99895.1"/>
    </source>
</evidence>
<organism evidence="1">
    <name type="scientific">marine metagenome</name>
    <dbReference type="NCBI Taxonomy" id="408172"/>
    <lineage>
        <taxon>unclassified sequences</taxon>
        <taxon>metagenomes</taxon>
        <taxon>ecological metagenomes</taxon>
    </lineage>
</organism>
<dbReference type="CDD" id="cd07067">
    <property type="entry name" value="HP_PGM_like"/>
    <property type="match status" value="1"/>
</dbReference>
<sequence>MSELIFVRHGQASFGEDSYDKLSQLGIEQVRILARHWQQTGEQFDFLYSGTLQRQKETAAELMSLVKNNQVEPIEHSWLNEYNADPLIQIYLRSNSVNEGLDPKLSWPIREESLFQRI</sequence>
<dbReference type="InterPro" id="IPR029033">
    <property type="entry name" value="His_PPase_superfam"/>
</dbReference>
<reference evidence="1" key="1">
    <citation type="submission" date="2018-05" db="EMBL/GenBank/DDBJ databases">
        <authorList>
            <person name="Lanie J.A."/>
            <person name="Ng W.-L."/>
            <person name="Kazmierczak K.M."/>
            <person name="Andrzejewski T.M."/>
            <person name="Davidsen T.M."/>
            <person name="Wayne K.J."/>
            <person name="Tettelin H."/>
            <person name="Glass J.I."/>
            <person name="Rusch D."/>
            <person name="Podicherti R."/>
            <person name="Tsui H.-C.T."/>
            <person name="Winkler M.E."/>
        </authorList>
    </citation>
    <scope>NUCLEOTIDE SEQUENCE</scope>
</reference>
<dbReference type="SUPFAM" id="SSF53254">
    <property type="entry name" value="Phosphoglycerate mutase-like"/>
    <property type="match status" value="1"/>
</dbReference>